<keyword evidence="3" id="KW-1003">Cell membrane</keyword>
<reference evidence="9" key="1">
    <citation type="submission" date="2022-05" db="EMBL/GenBank/DDBJ databases">
        <title>Novel bacterial taxa in a minimal lignocellulolytic consortium and its capacity to transform plastics disclosed by genome-resolved metagenomics.</title>
        <authorList>
            <person name="Rodriguez C.A.D."/>
            <person name="Diaz-Garcia L."/>
            <person name="Herrera K."/>
            <person name="Tarazona N.A."/>
            <person name="Sproer C."/>
            <person name="Overmann J."/>
            <person name="Jimenez D.J."/>
        </authorList>
    </citation>
    <scope>NUCLEOTIDE SEQUENCE</scope>
    <source>
        <strain evidence="9">MAG5</strain>
    </source>
</reference>
<proteinExistence type="predicted"/>
<dbReference type="SUPFAM" id="SSF103473">
    <property type="entry name" value="MFS general substrate transporter"/>
    <property type="match status" value="1"/>
</dbReference>
<feature type="transmembrane region" description="Helical" evidence="7">
    <location>
        <begin position="175"/>
        <end position="197"/>
    </location>
</feature>
<dbReference type="AlphaFoldDB" id="A0A9J6ZES1"/>
<dbReference type="EMBL" id="CP097899">
    <property type="protein sequence ID" value="URN94384.1"/>
    <property type="molecule type" value="Genomic_DNA"/>
</dbReference>
<protein>
    <submittedName>
        <fullName evidence="9">MFS transporter</fullName>
    </submittedName>
</protein>
<dbReference type="InterPro" id="IPR050189">
    <property type="entry name" value="MFS_Efflux_Transporters"/>
</dbReference>
<evidence type="ECO:0000256" key="7">
    <source>
        <dbReference type="SAM" id="Phobius"/>
    </source>
</evidence>
<dbReference type="GO" id="GO:0022857">
    <property type="term" value="F:transmembrane transporter activity"/>
    <property type="evidence" value="ECO:0007669"/>
    <property type="project" value="InterPro"/>
</dbReference>
<feature type="transmembrane region" description="Helical" evidence="7">
    <location>
        <begin position="304"/>
        <end position="321"/>
    </location>
</feature>
<dbReference type="GO" id="GO:0005886">
    <property type="term" value="C:plasma membrane"/>
    <property type="evidence" value="ECO:0007669"/>
    <property type="project" value="UniProtKB-SubCell"/>
</dbReference>
<dbReference type="Proteomes" id="UP001056756">
    <property type="component" value="Chromosome"/>
</dbReference>
<evidence type="ECO:0000313" key="10">
    <source>
        <dbReference type="Proteomes" id="UP001056756"/>
    </source>
</evidence>
<feature type="transmembrane region" description="Helical" evidence="7">
    <location>
        <begin position="144"/>
        <end position="163"/>
    </location>
</feature>
<dbReference type="Pfam" id="PF07690">
    <property type="entry name" value="MFS_1"/>
    <property type="match status" value="1"/>
</dbReference>
<feature type="transmembrane region" description="Helical" evidence="7">
    <location>
        <begin position="364"/>
        <end position="385"/>
    </location>
</feature>
<evidence type="ECO:0000256" key="6">
    <source>
        <dbReference type="ARBA" id="ARBA00023136"/>
    </source>
</evidence>
<evidence type="ECO:0000256" key="2">
    <source>
        <dbReference type="ARBA" id="ARBA00022448"/>
    </source>
</evidence>
<comment type="subcellular location">
    <subcellularLocation>
        <location evidence="1">Cell membrane</location>
        <topology evidence="1">Multi-pass membrane protein</topology>
    </subcellularLocation>
</comment>
<keyword evidence="2" id="KW-0813">Transport</keyword>
<evidence type="ECO:0000256" key="4">
    <source>
        <dbReference type="ARBA" id="ARBA00022692"/>
    </source>
</evidence>
<gene>
    <name evidence="9" type="ORF">NAG76_21600</name>
</gene>
<dbReference type="PROSITE" id="PS50850">
    <property type="entry name" value="MFS"/>
    <property type="match status" value="1"/>
</dbReference>
<evidence type="ECO:0000256" key="5">
    <source>
        <dbReference type="ARBA" id="ARBA00022989"/>
    </source>
</evidence>
<dbReference type="InterPro" id="IPR011701">
    <property type="entry name" value="MFS"/>
</dbReference>
<evidence type="ECO:0000256" key="3">
    <source>
        <dbReference type="ARBA" id="ARBA00022475"/>
    </source>
</evidence>
<organism evidence="9 10">
    <name type="scientific">Candidatus Pristimantibacillus lignocellulolyticus</name>
    <dbReference type="NCBI Taxonomy" id="2994561"/>
    <lineage>
        <taxon>Bacteria</taxon>
        <taxon>Bacillati</taxon>
        <taxon>Bacillota</taxon>
        <taxon>Bacilli</taxon>
        <taxon>Bacillales</taxon>
        <taxon>Paenibacillaceae</taxon>
        <taxon>Candidatus Pristimantibacillus</taxon>
    </lineage>
</organism>
<name>A0A9J6ZES1_9BACL</name>
<dbReference type="Gene3D" id="1.20.1250.20">
    <property type="entry name" value="MFS general substrate transporter like domains"/>
    <property type="match status" value="1"/>
</dbReference>
<dbReference type="InterPro" id="IPR036259">
    <property type="entry name" value="MFS_trans_sf"/>
</dbReference>
<feature type="transmembrane region" description="Helical" evidence="7">
    <location>
        <begin position="327"/>
        <end position="352"/>
    </location>
</feature>
<feature type="domain" description="Major facilitator superfamily (MFS) profile" evidence="8">
    <location>
        <begin position="19"/>
        <end position="415"/>
    </location>
</feature>
<dbReference type="KEGG" id="plig:NAG76_21600"/>
<feature type="transmembrane region" description="Helical" evidence="7">
    <location>
        <begin position="244"/>
        <end position="265"/>
    </location>
</feature>
<sequence length="419" mass="47173">MGAKSDQPLNKIRNYYDIVVILVLFFPALFVLSAVYFTVPIINELKLTWNINNVEAAWSSTIFSICFALGCLIYGPISNYVGRKPIIVIGLISLSIITICCYFVKEYGEFLLLRALQGATAASFSPVALTYIAERFTLPKRVLVVGYISMGFLLGGIVGQLLASYFATYHYWQHLYGWMSIIYGLLAIIVLIGLPNIDDRTKDVLRIRYITFNRLIRLVKRTTSNNTLERIVAALEDFRNKRLLLVYVITFTVLFGFVGCYTIFANILHGQLTSTQLLWFRAYGAIGMLICPFVRYIPLPLVTMLRLALSLAILSLLLLTFEQQLSVYILISIVFTFSIAWLVPIVIALVGIYGELHRGLSTSIYTFILFLGAALAPIVATLVINSSYREFSFILFALTYAVSLICAMQLPKSSYKQMN</sequence>
<feature type="transmembrane region" description="Helical" evidence="7">
    <location>
        <begin position="15"/>
        <end position="36"/>
    </location>
</feature>
<keyword evidence="4 7" id="KW-0812">Transmembrane</keyword>
<evidence type="ECO:0000256" key="1">
    <source>
        <dbReference type="ARBA" id="ARBA00004651"/>
    </source>
</evidence>
<dbReference type="PANTHER" id="PTHR43124:SF3">
    <property type="entry name" value="CHLORAMPHENICOL EFFLUX PUMP RV0191"/>
    <property type="match status" value="1"/>
</dbReference>
<keyword evidence="6 7" id="KW-0472">Membrane</keyword>
<dbReference type="PANTHER" id="PTHR43124">
    <property type="entry name" value="PURINE EFFLUX PUMP PBUE"/>
    <property type="match status" value="1"/>
</dbReference>
<evidence type="ECO:0000313" key="9">
    <source>
        <dbReference type="EMBL" id="URN94384.1"/>
    </source>
</evidence>
<accession>A0A9J6ZES1</accession>
<feature type="transmembrane region" description="Helical" evidence="7">
    <location>
        <begin position="111"/>
        <end position="132"/>
    </location>
</feature>
<evidence type="ECO:0000259" key="8">
    <source>
        <dbReference type="PROSITE" id="PS50850"/>
    </source>
</evidence>
<feature type="transmembrane region" description="Helical" evidence="7">
    <location>
        <begin position="56"/>
        <end position="74"/>
    </location>
</feature>
<keyword evidence="5 7" id="KW-1133">Transmembrane helix</keyword>
<feature type="transmembrane region" description="Helical" evidence="7">
    <location>
        <begin position="86"/>
        <end position="105"/>
    </location>
</feature>
<feature type="transmembrane region" description="Helical" evidence="7">
    <location>
        <begin position="391"/>
        <end position="410"/>
    </location>
</feature>
<dbReference type="InterPro" id="IPR020846">
    <property type="entry name" value="MFS_dom"/>
</dbReference>